<dbReference type="SUPFAM" id="SSF52540">
    <property type="entry name" value="P-loop containing nucleoside triphosphate hydrolases"/>
    <property type="match status" value="1"/>
</dbReference>
<dbReference type="PANTHER" id="PTHR31707">
    <property type="entry name" value="PECTINESTERASE"/>
    <property type="match status" value="1"/>
</dbReference>
<keyword evidence="17" id="KW-1185">Reference proteome</keyword>
<dbReference type="AlphaFoldDB" id="A0A2U1PLG7"/>
<organism evidence="16 17">
    <name type="scientific">Artemisia annua</name>
    <name type="common">Sweet wormwood</name>
    <dbReference type="NCBI Taxonomy" id="35608"/>
    <lineage>
        <taxon>Eukaryota</taxon>
        <taxon>Viridiplantae</taxon>
        <taxon>Streptophyta</taxon>
        <taxon>Embryophyta</taxon>
        <taxon>Tracheophyta</taxon>
        <taxon>Spermatophyta</taxon>
        <taxon>Magnoliopsida</taxon>
        <taxon>eudicotyledons</taxon>
        <taxon>Gunneridae</taxon>
        <taxon>Pentapetalae</taxon>
        <taxon>asterids</taxon>
        <taxon>campanulids</taxon>
        <taxon>Asterales</taxon>
        <taxon>Asteraceae</taxon>
        <taxon>Asteroideae</taxon>
        <taxon>Anthemideae</taxon>
        <taxon>Artemisiinae</taxon>
        <taxon>Artemisia</taxon>
    </lineage>
</organism>
<dbReference type="SUPFAM" id="SSF51126">
    <property type="entry name" value="Pectin lyase-like"/>
    <property type="match status" value="1"/>
</dbReference>
<dbReference type="GO" id="GO:0042545">
    <property type="term" value="P:cell wall modification"/>
    <property type="evidence" value="ECO:0007669"/>
    <property type="project" value="InterPro"/>
</dbReference>
<evidence type="ECO:0000256" key="1">
    <source>
        <dbReference type="ARBA" id="ARBA00005184"/>
    </source>
</evidence>
<dbReference type="GO" id="GO:0030599">
    <property type="term" value="F:pectinesterase activity"/>
    <property type="evidence" value="ECO:0007669"/>
    <property type="project" value="UniProtKB-EC"/>
</dbReference>
<sequence>MGKRAIVVLSSSSSSDDDDNGKVLTNKSNPKAKAKALSAPRNDTKGANKKPRIWSSRSHPGKNAATNPFEEVEEVKAWFEERINTSKDEYRNYVLLITGQSGVGKSATVHAIASHLGATVCEWNTPTPTIWQEHIHTTNSGLRYMSKLDEFENFVEKIRKYGLISASLTGEAQKPVIILIDDLPVINGKISYSRLQRCLHLLVQSVRIPTVILITEYSKADTNDYTSRCWEELQTSLQSAGACKVAFNPITANSITKMLSKICRGEKLKITAEQMDVIAKASGGDIRHAITSLQYLSLKSDPIGKRSHKIDNLDDGYTLPFGRDETLSLFHALGKFLHNKRDTETSTASDMDSVFLKEDFTRLPMKMDAPERVLHQAHGQARPIADFLQENVLDFVDDEAMDDAWVVSSYLSDADTLLASLSGGLSRNYEAENIIQSTAASVAKEMVRQRSVAYNGLNLSDLSIIATEWQPALKWLGSRAFEDNRAQQGSTSGKMVNYKGYDGMEICDSGGSGDDDDDDEIEDCTHVEFFSGEHYLQANIKAVCDTTLYPDTCMSSLSPLGNSTHIQPDEILKLSVVVAITELSKISTLPELKNCSELLDLALDHLNDTLSAATDVDLKSIGSVLDDLMTWLSASGTFQQTCIDSVQENVAGYLQKSTELTSNSLAIIKRFSSVASSFNQRRRLMSLAGSSGEMPQWLSGKDRKLLQKTNLPSGIKADIVVAKDGSGKYKKISDALKAVPEKSKKRFVIYVKKGVYSENVRIEKRMWNVMMIGDGMNSTIVSASLNVVDGTPTFQTASFAVFGKGFIARDMGFQNTAGAAKHQAVALMSTADQSAFYRCSIDAFQDSLYVHSNRQFYRECNIYGTVDFIFGNSAVVIQNCNILPRRPAVGQKNLITAQGKFDPNQNTGISIQNCTIRPYGDLSDIQTYLGRPWKNYSTTVYINNMMGSLIDSKGWMPWVGTSAPNTIFYAEYGNYGPGAVTKNRVTWKGLKFITSKEASKFTVVPFIQGDKWVKDTGVPYKSGL</sequence>
<dbReference type="InterPro" id="IPR006501">
    <property type="entry name" value="Pectinesterase_inhib_dom"/>
</dbReference>
<evidence type="ECO:0000259" key="15">
    <source>
        <dbReference type="SMART" id="SM00856"/>
    </source>
</evidence>
<dbReference type="InterPro" id="IPR033131">
    <property type="entry name" value="Pectinesterase_Asp_AS"/>
</dbReference>
<evidence type="ECO:0000313" key="16">
    <source>
        <dbReference type="EMBL" id="PWA86562.1"/>
    </source>
</evidence>
<proteinExistence type="inferred from homology"/>
<comment type="pathway">
    <text evidence="1">Glycan metabolism; pectin degradation; 2-dehydro-3-deoxy-D-gluconate from pectin: step 1/5.</text>
</comment>
<evidence type="ECO:0000256" key="5">
    <source>
        <dbReference type="ARBA" id="ARBA00013229"/>
    </source>
</evidence>
<dbReference type="GO" id="GO:0005524">
    <property type="term" value="F:ATP binding"/>
    <property type="evidence" value="ECO:0007669"/>
    <property type="project" value="UniProtKB-KW"/>
</dbReference>
<dbReference type="Gene3D" id="1.20.140.40">
    <property type="entry name" value="Invertase/pectin methylesterase inhibitor family protein"/>
    <property type="match status" value="1"/>
</dbReference>
<dbReference type="Pfam" id="PF04043">
    <property type="entry name" value="PMEI"/>
    <property type="match status" value="1"/>
</dbReference>
<dbReference type="Pfam" id="PF03215">
    <property type="entry name" value="Rad17"/>
    <property type="match status" value="1"/>
</dbReference>
<dbReference type="InterPro" id="IPR027417">
    <property type="entry name" value="P-loop_NTPase"/>
</dbReference>
<comment type="catalytic activity">
    <reaction evidence="11">
        <text>[(1-&gt;4)-alpha-D-galacturonosyl methyl ester](n) + n H2O = [(1-&gt;4)-alpha-D-galacturonosyl](n) + n methanol + n H(+)</text>
        <dbReference type="Rhea" id="RHEA:22380"/>
        <dbReference type="Rhea" id="RHEA-COMP:14570"/>
        <dbReference type="Rhea" id="RHEA-COMP:14573"/>
        <dbReference type="ChEBI" id="CHEBI:15377"/>
        <dbReference type="ChEBI" id="CHEBI:15378"/>
        <dbReference type="ChEBI" id="CHEBI:17790"/>
        <dbReference type="ChEBI" id="CHEBI:140522"/>
        <dbReference type="ChEBI" id="CHEBI:140523"/>
        <dbReference type="EC" id="3.1.1.11"/>
    </reaction>
</comment>
<dbReference type="GO" id="GO:0004857">
    <property type="term" value="F:enzyme inhibitor activity"/>
    <property type="evidence" value="ECO:0007669"/>
    <property type="project" value="InterPro"/>
</dbReference>
<evidence type="ECO:0000256" key="6">
    <source>
        <dbReference type="ARBA" id="ARBA00022741"/>
    </source>
</evidence>
<evidence type="ECO:0000259" key="14">
    <source>
        <dbReference type="SMART" id="SM00382"/>
    </source>
</evidence>
<evidence type="ECO:0000256" key="9">
    <source>
        <dbReference type="ARBA" id="ARBA00023085"/>
    </source>
</evidence>
<dbReference type="InterPro" id="IPR035513">
    <property type="entry name" value="Invertase/methylesterase_inhib"/>
</dbReference>
<protein>
    <recommendedName>
        <fullName evidence="5">pectinesterase</fullName>
        <ecNumber evidence="5">3.1.1.11</ecNumber>
    </recommendedName>
</protein>
<keyword evidence="7" id="KW-0378">Hydrolase</keyword>
<dbReference type="InterPro" id="IPR047854">
    <property type="entry name" value="RFC_lid"/>
</dbReference>
<name>A0A2U1PLG7_ARTAN</name>
<evidence type="ECO:0000256" key="13">
    <source>
        <dbReference type="SAM" id="MobiDB-lite"/>
    </source>
</evidence>
<evidence type="ECO:0000313" key="17">
    <source>
        <dbReference type="Proteomes" id="UP000245207"/>
    </source>
</evidence>
<evidence type="ECO:0000256" key="8">
    <source>
        <dbReference type="ARBA" id="ARBA00022840"/>
    </source>
</evidence>
<dbReference type="CDD" id="cd00009">
    <property type="entry name" value="AAA"/>
    <property type="match status" value="1"/>
</dbReference>
<dbReference type="EMBL" id="PKPP01001004">
    <property type="protein sequence ID" value="PWA86562.1"/>
    <property type="molecule type" value="Genomic_DNA"/>
</dbReference>
<feature type="domain" description="Pectinesterase inhibitor" evidence="15">
    <location>
        <begin position="535"/>
        <end position="667"/>
    </location>
</feature>
<dbReference type="InterPro" id="IPR012334">
    <property type="entry name" value="Pectin_lyas_fold"/>
</dbReference>
<dbReference type="EC" id="3.1.1.11" evidence="5"/>
<feature type="active site" evidence="12">
    <location>
        <position position="867"/>
    </location>
</feature>
<dbReference type="SMART" id="SM00856">
    <property type="entry name" value="PMEI"/>
    <property type="match status" value="1"/>
</dbReference>
<dbReference type="STRING" id="35608.A0A2U1PLG7"/>
<evidence type="ECO:0000256" key="12">
    <source>
        <dbReference type="PROSITE-ProRule" id="PRU10040"/>
    </source>
</evidence>
<dbReference type="Gene3D" id="1.10.8.60">
    <property type="match status" value="1"/>
</dbReference>
<comment type="similarity">
    <text evidence="3">In the C-terminal section; belongs to the pectinesterase family.</text>
</comment>
<dbReference type="CDD" id="cd15798">
    <property type="entry name" value="PMEI-like_3"/>
    <property type="match status" value="1"/>
</dbReference>
<comment type="caution">
    <text evidence="16">The sequence shown here is derived from an EMBL/GenBank/DDBJ whole genome shotgun (WGS) entry which is preliminary data.</text>
</comment>
<evidence type="ECO:0000256" key="7">
    <source>
        <dbReference type="ARBA" id="ARBA00022801"/>
    </source>
</evidence>
<dbReference type="SMART" id="SM00382">
    <property type="entry name" value="AAA"/>
    <property type="match status" value="1"/>
</dbReference>
<evidence type="ECO:0000256" key="2">
    <source>
        <dbReference type="ARBA" id="ARBA00006027"/>
    </source>
</evidence>
<accession>A0A2U1PLG7</accession>
<dbReference type="CDD" id="cd18140">
    <property type="entry name" value="HLD_clamp_RFC"/>
    <property type="match status" value="1"/>
</dbReference>
<feature type="domain" description="AAA+ ATPase" evidence="14">
    <location>
        <begin position="91"/>
        <end position="251"/>
    </location>
</feature>
<dbReference type="SUPFAM" id="SSF101148">
    <property type="entry name" value="Plant invertase/pectin methylesterase inhibitor"/>
    <property type="match status" value="1"/>
</dbReference>
<evidence type="ECO:0000256" key="4">
    <source>
        <dbReference type="ARBA" id="ARBA00011480"/>
    </source>
</evidence>
<evidence type="ECO:0000256" key="11">
    <source>
        <dbReference type="ARBA" id="ARBA00047928"/>
    </source>
</evidence>
<dbReference type="GO" id="GO:0045490">
    <property type="term" value="P:pectin catabolic process"/>
    <property type="evidence" value="ECO:0007669"/>
    <property type="project" value="UniProtKB-UniPathway"/>
</dbReference>
<dbReference type="InterPro" id="IPR000070">
    <property type="entry name" value="Pectinesterase_cat"/>
</dbReference>
<dbReference type="InterPro" id="IPR011050">
    <property type="entry name" value="Pectin_lyase_fold/virulence"/>
</dbReference>
<dbReference type="PROSITE" id="PS00503">
    <property type="entry name" value="PECTINESTERASE_2"/>
    <property type="match status" value="1"/>
</dbReference>
<dbReference type="OrthoDB" id="10265971at2759"/>
<comment type="subunit">
    <text evidence="4">Heterotetramer of subunits RFC2, RFC3, RFC4 and RFC5 that can form a complex with RFC1.</text>
</comment>
<keyword evidence="10" id="KW-0961">Cell wall biogenesis/degradation</keyword>
<dbReference type="Pfam" id="PF01095">
    <property type="entry name" value="Pectinesterase"/>
    <property type="match status" value="1"/>
</dbReference>
<reference evidence="16 17" key="1">
    <citation type="journal article" date="2018" name="Mol. Plant">
        <title>The genome of Artemisia annua provides insight into the evolution of Asteraceae family and artemisinin biosynthesis.</title>
        <authorList>
            <person name="Shen Q."/>
            <person name="Zhang L."/>
            <person name="Liao Z."/>
            <person name="Wang S."/>
            <person name="Yan T."/>
            <person name="Shi P."/>
            <person name="Liu M."/>
            <person name="Fu X."/>
            <person name="Pan Q."/>
            <person name="Wang Y."/>
            <person name="Lv Z."/>
            <person name="Lu X."/>
            <person name="Zhang F."/>
            <person name="Jiang W."/>
            <person name="Ma Y."/>
            <person name="Chen M."/>
            <person name="Hao X."/>
            <person name="Li L."/>
            <person name="Tang Y."/>
            <person name="Lv G."/>
            <person name="Zhou Y."/>
            <person name="Sun X."/>
            <person name="Brodelius P.E."/>
            <person name="Rose J.K.C."/>
            <person name="Tang K."/>
        </authorList>
    </citation>
    <scope>NUCLEOTIDE SEQUENCE [LARGE SCALE GENOMIC DNA]</scope>
    <source>
        <strain evidence="17">cv. Huhao1</strain>
        <tissue evidence="16">Leaf</tissue>
    </source>
</reference>
<evidence type="ECO:0000256" key="3">
    <source>
        <dbReference type="ARBA" id="ARBA00007786"/>
    </source>
</evidence>
<keyword evidence="6" id="KW-0547">Nucleotide-binding</keyword>
<comment type="similarity">
    <text evidence="2">In the N-terminal section; belongs to the PMEI family.</text>
</comment>
<feature type="region of interest" description="Disordered" evidence="13">
    <location>
        <begin position="1"/>
        <end position="67"/>
    </location>
</feature>
<gene>
    <name evidence="16" type="ORF">CTI12_AA139650</name>
</gene>
<dbReference type="FunFam" id="2.160.20.10:FF:000001">
    <property type="entry name" value="Pectinesterase"/>
    <property type="match status" value="1"/>
</dbReference>
<dbReference type="InterPro" id="IPR003593">
    <property type="entry name" value="AAA+_ATPase"/>
</dbReference>
<dbReference type="Gene3D" id="3.40.50.300">
    <property type="entry name" value="P-loop containing nucleotide triphosphate hydrolases"/>
    <property type="match status" value="1"/>
</dbReference>
<dbReference type="Proteomes" id="UP000245207">
    <property type="component" value="Unassembled WGS sequence"/>
</dbReference>
<evidence type="ECO:0000256" key="10">
    <source>
        <dbReference type="ARBA" id="ARBA00023316"/>
    </source>
</evidence>
<keyword evidence="9" id="KW-0063">Aspartyl esterase</keyword>
<dbReference type="UniPathway" id="UPA00545">
    <property type="reaction ID" value="UER00823"/>
</dbReference>
<dbReference type="Gene3D" id="2.160.20.10">
    <property type="entry name" value="Single-stranded right-handed beta-helix, Pectin lyase-like"/>
    <property type="match status" value="1"/>
</dbReference>
<keyword evidence="8" id="KW-0067">ATP-binding</keyword>